<comment type="similarity">
    <text evidence="1">Belongs to the ornithine cyclodeaminase/mu-crystallin family.</text>
</comment>
<dbReference type="InterPro" id="IPR003462">
    <property type="entry name" value="ODC_Mu_crystall"/>
</dbReference>
<dbReference type="GO" id="GO:0008473">
    <property type="term" value="F:ornithine cyclodeaminase activity"/>
    <property type="evidence" value="ECO:0007669"/>
    <property type="project" value="UniProtKB-EC"/>
</dbReference>
<dbReference type="GO" id="GO:0005737">
    <property type="term" value="C:cytoplasm"/>
    <property type="evidence" value="ECO:0007669"/>
    <property type="project" value="TreeGrafter"/>
</dbReference>
<dbReference type="FunFam" id="3.40.50.720:FF:000311">
    <property type="entry name" value="Ornithine cyclodeaminase"/>
    <property type="match status" value="1"/>
</dbReference>
<dbReference type="PANTHER" id="PTHR13812:SF19">
    <property type="entry name" value="KETIMINE REDUCTASE MU-CRYSTALLIN"/>
    <property type="match status" value="1"/>
</dbReference>
<dbReference type="PANTHER" id="PTHR13812">
    <property type="entry name" value="KETIMINE REDUCTASE MU-CRYSTALLIN"/>
    <property type="match status" value="1"/>
</dbReference>
<organism evidence="2 3">
    <name type="scientific">Rhizorhabdus wittichii</name>
    <dbReference type="NCBI Taxonomy" id="160791"/>
    <lineage>
        <taxon>Bacteria</taxon>
        <taxon>Pseudomonadati</taxon>
        <taxon>Pseudomonadota</taxon>
        <taxon>Alphaproteobacteria</taxon>
        <taxon>Sphingomonadales</taxon>
        <taxon>Sphingomonadaceae</taxon>
        <taxon>Rhizorhabdus</taxon>
    </lineage>
</organism>
<dbReference type="GO" id="GO:0016491">
    <property type="term" value="F:oxidoreductase activity"/>
    <property type="evidence" value="ECO:0007669"/>
    <property type="project" value="UniProtKB-ARBA"/>
</dbReference>
<evidence type="ECO:0000313" key="2">
    <source>
        <dbReference type="EMBL" id="QTH21490.1"/>
    </source>
</evidence>
<keyword evidence="2" id="KW-0456">Lyase</keyword>
<dbReference type="GO" id="GO:0019752">
    <property type="term" value="P:carboxylic acid metabolic process"/>
    <property type="evidence" value="ECO:0007669"/>
    <property type="project" value="UniProtKB-ARBA"/>
</dbReference>
<dbReference type="Pfam" id="PF02423">
    <property type="entry name" value="OCD_Mu_crystall"/>
    <property type="match status" value="1"/>
</dbReference>
<dbReference type="EC" id="4.3.1.12" evidence="2"/>
<dbReference type="PIRSF" id="PIRSF001439">
    <property type="entry name" value="CryM"/>
    <property type="match status" value="1"/>
</dbReference>
<dbReference type="Gene3D" id="3.40.50.720">
    <property type="entry name" value="NAD(P)-binding Rossmann-like Domain"/>
    <property type="match status" value="1"/>
</dbReference>
<dbReference type="RefSeq" id="WP_208632735.1">
    <property type="nucleotide sequence ID" value="NZ_CP059319.1"/>
</dbReference>
<dbReference type="AlphaFoldDB" id="A0A975D4E9"/>
<name>A0A975D4E9_9SPHN</name>
<protein>
    <submittedName>
        <fullName evidence="2">Ornithine cyclodeaminase family protein</fullName>
        <ecNumber evidence="2">4.3.1.12</ecNumber>
    </submittedName>
</protein>
<dbReference type="Gene3D" id="3.30.1780.10">
    <property type="entry name" value="ornithine cyclodeaminase, domain 1"/>
    <property type="match status" value="1"/>
</dbReference>
<sequence>MNDHVPFIGPDEAARLLDHGVLVERLRDAFLAPPIAPSRLAVPLDDGDSTMLVMPVARPGGLAGVKLVTVHPALSDRPEGAVRALCVAIEAATGAPLAIIDGNSVTHRRTAATSVLAARALARADADSILVVGAGHVAQALCECYSALMAPRRLLVWARRPDAASALVRRLAEQGIAAAPVADLAAALREADIVSVATLARQPLILGADVRPGTHVDLVGGFTPAMREADDDLIGKAVLVADGIGALDTAGDLAGPIERGVVDRRDIRLLAEVLADPRRGRRDAEDITLFKSVGHALEDLAAMELIVEGMLPARRG</sequence>
<dbReference type="Proteomes" id="UP000664914">
    <property type="component" value="Chromosome"/>
</dbReference>
<accession>A0A975D4E9</accession>
<gene>
    <name evidence="2" type="ORF">HRJ34_24755</name>
</gene>
<dbReference type="InterPro" id="IPR023401">
    <property type="entry name" value="ODC_N"/>
</dbReference>
<proteinExistence type="inferred from homology"/>
<reference evidence="2" key="1">
    <citation type="submission" date="2020-07" db="EMBL/GenBank/DDBJ databases">
        <authorList>
            <person name="Camacho E."/>
        </authorList>
    </citation>
    <scope>NUCLEOTIDE SEQUENCE</scope>
    <source>
        <strain evidence="2">MPO218</strain>
    </source>
</reference>
<dbReference type="InterPro" id="IPR036291">
    <property type="entry name" value="NAD(P)-bd_dom_sf"/>
</dbReference>
<dbReference type="SUPFAM" id="SSF51735">
    <property type="entry name" value="NAD(P)-binding Rossmann-fold domains"/>
    <property type="match status" value="1"/>
</dbReference>
<evidence type="ECO:0000256" key="1">
    <source>
        <dbReference type="ARBA" id="ARBA00008903"/>
    </source>
</evidence>
<evidence type="ECO:0000313" key="3">
    <source>
        <dbReference type="Proteomes" id="UP000664914"/>
    </source>
</evidence>
<reference evidence="2" key="2">
    <citation type="submission" date="2021-04" db="EMBL/GenBank/DDBJ databases">
        <title>Isolation and genomic analysis of the ibuprofen-degrading bacterium Sphingomonas strain MPO218.</title>
        <authorList>
            <person name="Aulestia M."/>
            <person name="Flores A."/>
            <person name="Mangas E.L."/>
            <person name="Perez-Pulido A.J."/>
            <person name="Santero E."/>
            <person name="Camacho E.M."/>
        </authorList>
    </citation>
    <scope>NUCLEOTIDE SEQUENCE</scope>
    <source>
        <strain evidence="2">MPO218</strain>
    </source>
</reference>
<dbReference type="EMBL" id="CP059319">
    <property type="protein sequence ID" value="QTH21490.1"/>
    <property type="molecule type" value="Genomic_DNA"/>
</dbReference>